<dbReference type="EMBL" id="JABAHY010000001">
    <property type="protein sequence ID" value="NLS08660.1"/>
    <property type="molecule type" value="Genomic_DNA"/>
</dbReference>
<comment type="caution">
    <text evidence="2">The sequence shown here is derived from an EMBL/GenBank/DDBJ whole genome shotgun (WGS) entry which is preliminary data.</text>
</comment>
<dbReference type="AlphaFoldDB" id="A0A7X8TH70"/>
<name>A0A7X8TH70_9MICC</name>
<evidence type="ECO:0000313" key="2">
    <source>
        <dbReference type="EMBL" id="NLS08660.1"/>
    </source>
</evidence>
<feature type="compositionally biased region" description="Polar residues" evidence="1">
    <location>
        <begin position="245"/>
        <end position="258"/>
    </location>
</feature>
<evidence type="ECO:0008006" key="4">
    <source>
        <dbReference type="Google" id="ProtNLM"/>
    </source>
</evidence>
<organism evidence="2 3">
    <name type="scientific">Nesterenkonia sedimenti</name>
    <dbReference type="NCBI Taxonomy" id="1463632"/>
    <lineage>
        <taxon>Bacteria</taxon>
        <taxon>Bacillati</taxon>
        <taxon>Actinomycetota</taxon>
        <taxon>Actinomycetes</taxon>
        <taxon>Micrococcales</taxon>
        <taxon>Micrococcaceae</taxon>
        <taxon>Nesterenkonia</taxon>
    </lineage>
</organism>
<reference evidence="2 3" key="1">
    <citation type="submission" date="2020-04" db="EMBL/GenBank/DDBJ databases">
        <title>Nesterenkonia sp. nov., isolated from marine sediment.</title>
        <authorList>
            <person name="Zhang G."/>
        </authorList>
    </citation>
    <scope>NUCLEOTIDE SEQUENCE [LARGE SCALE GENOMIC DNA]</scope>
    <source>
        <strain evidence="2 3">MY13</strain>
    </source>
</reference>
<keyword evidence="3" id="KW-1185">Reference proteome</keyword>
<accession>A0A7X8TH70</accession>
<feature type="region of interest" description="Disordered" evidence="1">
    <location>
        <begin position="236"/>
        <end position="325"/>
    </location>
</feature>
<evidence type="ECO:0000256" key="1">
    <source>
        <dbReference type="SAM" id="MobiDB-lite"/>
    </source>
</evidence>
<feature type="compositionally biased region" description="Polar residues" evidence="1">
    <location>
        <begin position="274"/>
        <end position="292"/>
    </location>
</feature>
<gene>
    <name evidence="2" type="ORF">HGQ17_01300</name>
</gene>
<dbReference type="Proteomes" id="UP000523139">
    <property type="component" value="Unassembled WGS sequence"/>
</dbReference>
<proteinExistence type="predicted"/>
<protein>
    <recommendedName>
        <fullName evidence="4">DUF222 domain-containing protein</fullName>
    </recommendedName>
</protein>
<sequence length="325" mass="35835">MPGPHQCLPVMDDPGAAKLRGRVIAARRAEAETVLALMDYVEGFHESYRWRTGELSAPVNRSHQYPDPGSAAREAAITYAAQALGWSQYRTQRAYNDAALTQQMLPSVWEWFTHLRITTLAVSKIAQAARRLRNDEDRLARLDTQVPARAAELRPTELDDWLRRFTAIADPEQHAEQCARNAEGRYGYIRPCEDIEGMSLLIAQLPTLVAETMGRRLGAVARSHSQKIPHNPVTAGLAAHLPPRTDSTTAQGLGQNQRPVPPGPVRGSFGHILYNTSEPVPSDQTEPAQPTAASVDRRGGPRRSHPVPGAKSQHPKTLALPVHHR</sequence>
<evidence type="ECO:0000313" key="3">
    <source>
        <dbReference type="Proteomes" id="UP000523139"/>
    </source>
</evidence>